<dbReference type="RefSeq" id="WP_090408265.1">
    <property type="nucleotide sequence ID" value="NZ_FNDQ01000010.1"/>
</dbReference>
<evidence type="ECO:0000313" key="2">
    <source>
        <dbReference type="EMBL" id="SDH68380.1"/>
    </source>
</evidence>
<dbReference type="AlphaFoldDB" id="A0A1G8EF08"/>
<feature type="chain" id="PRO_5017264520" evidence="1">
    <location>
        <begin position="25"/>
        <end position="835"/>
    </location>
</feature>
<keyword evidence="1" id="KW-0732">Signal</keyword>
<name>A0A1G8EF08_9FLAO</name>
<accession>A0A1G8EF08</accession>
<reference evidence="3" key="1">
    <citation type="submission" date="2016-10" db="EMBL/GenBank/DDBJ databases">
        <authorList>
            <person name="Varghese N."/>
            <person name="Submissions S."/>
        </authorList>
    </citation>
    <scope>NUCLEOTIDE SEQUENCE [LARGE SCALE GENOMIC DNA]</scope>
    <source>
        <strain evidence="3">DSM 23313</strain>
    </source>
</reference>
<dbReference type="STRING" id="702745.SAMN05421818_11082"/>
<dbReference type="EMBL" id="FNDQ01000010">
    <property type="protein sequence ID" value="SDH68380.1"/>
    <property type="molecule type" value="Genomic_DNA"/>
</dbReference>
<organism evidence="2 3">
    <name type="scientific">Myroides phaeus</name>
    <dbReference type="NCBI Taxonomy" id="702745"/>
    <lineage>
        <taxon>Bacteria</taxon>
        <taxon>Pseudomonadati</taxon>
        <taxon>Bacteroidota</taxon>
        <taxon>Flavobacteriia</taxon>
        <taxon>Flavobacteriales</taxon>
        <taxon>Flavobacteriaceae</taxon>
        <taxon>Myroides</taxon>
    </lineage>
</organism>
<sequence>MKKSYIGYAGLALVLSLSAEQAHAQQGFGTDKPHKSAAVDITSPKRGLLIPRVGLVKTTNGESPINGPAQSLMVYNENTHEDVTPGYYYWDNDRWVRFAKQSDVTEITLVGDAVGKTGKTKVVAIQGVSVIGAPTIANQVLMYDGTSWTPTTITASQLSDAKNLSAADGDNATIEVVTGGLNATLVETSLRVKNESITSAQIKNGEVKTEDLADKNVTAGKLVADPKDEGKVAVVQKDGSVKYENLASSNVIGQDVTAASDKVVLSEGAKGAALKVFTIDVDEKKLSLQNIGGKVTNDQITAGSTGQVLITDGTTTKWVDQSVISPTTNTLTKKESTNGNTIVSNVNGKSSELSLIESVINNVDGTNITTSVNGVTSSSVDLGPAIQAGQKTVEVVNGTNTTVTKTPAEGGKHTTYAVNVSQEAIQGAQKTTTVVGTEKLVTVTPTVNNNNTEYKVSINKEEILKDQVNTVVRAGNGVIVSDGKATPEKDGKEVFYDVAIDTNGATKGQVLTVEGEGDNKTVKWTTPAADKDTNIYNVDGTLAGNRTVNMDRKSLSFKDGDASIRFYNNKWGQNETSSENSIQITSTQRSTLQLTSLGRNFYVFQDPNSVGQISSSGGSAGLEFSSNVSGNATNSGIRFSLDRRVRMSLDKDDTFKVGLLNYGAGELQEAKRETSAYNALNVVHGHVKIDEINEIKGTATDNIVVADSKGVLKTIKALKAAMPKFFYMPSVVMPTAADQISAEVTPNVTYANGIYTVDLYANYTAQFGSPRVSSEANFKLPVLPKEELIYNVTWYDSTVFTNVNITKEGKLTYKISPNADVTIGSFMNIVFAVKE</sequence>
<gene>
    <name evidence="2" type="ORF">SAMN05421818_11082</name>
</gene>
<dbReference type="Proteomes" id="UP000243588">
    <property type="component" value="Unassembled WGS sequence"/>
</dbReference>
<protein>
    <submittedName>
        <fullName evidence="2">Uncharacterized protein</fullName>
    </submittedName>
</protein>
<evidence type="ECO:0000313" key="3">
    <source>
        <dbReference type="Proteomes" id="UP000243588"/>
    </source>
</evidence>
<proteinExistence type="predicted"/>
<evidence type="ECO:0000256" key="1">
    <source>
        <dbReference type="SAM" id="SignalP"/>
    </source>
</evidence>
<feature type="signal peptide" evidence="1">
    <location>
        <begin position="1"/>
        <end position="24"/>
    </location>
</feature>
<keyword evidence="3" id="KW-1185">Reference proteome</keyword>